<evidence type="ECO:0000256" key="3">
    <source>
        <dbReference type="ARBA" id="ARBA00044493"/>
    </source>
</evidence>
<evidence type="ECO:0008006" key="7">
    <source>
        <dbReference type="Google" id="ProtNLM"/>
    </source>
</evidence>
<dbReference type="PANTHER" id="PTHR47936">
    <property type="entry name" value="PPR_LONG DOMAIN-CONTAINING PROTEIN"/>
    <property type="match status" value="1"/>
</dbReference>
<evidence type="ECO:0000313" key="6">
    <source>
        <dbReference type="Proteomes" id="UP001150238"/>
    </source>
</evidence>
<gene>
    <name evidence="5" type="ORF">C8J55DRAFT_216235</name>
</gene>
<evidence type="ECO:0000256" key="2">
    <source>
        <dbReference type="ARBA" id="ARBA00022737"/>
    </source>
</evidence>
<dbReference type="GO" id="GO:0031930">
    <property type="term" value="P:mitochondria-nucleus signaling pathway"/>
    <property type="evidence" value="ECO:0007669"/>
    <property type="project" value="TreeGrafter"/>
</dbReference>
<comment type="similarity">
    <text evidence="1">Belongs to the CCM1 family.</text>
</comment>
<proteinExistence type="inferred from homology"/>
<keyword evidence="2" id="KW-0677">Repeat</keyword>
<sequence>MLRASSLGPILSSTYRICIEQCPHLHQTAFPQHKRHSHITHMTPASRISNIPEAENVHGPLHNVHAPNMTVTKGPKLKGLETFGKDVLEIEKPQQPVLEDPEMDLVHIMLERERKGWETQKNPESLYVRQVLPYTTGKLPPPIPPLYGGKFKRGSSYKKSSVYSAPMLHPNTISEGGQQDDVQLFTANQIPDNMSNEDVYYHLCHVIANTTIVEDAWSAYSTILTIRSPEDRRRGDPPIPFEHLHRLCRLLSQNQPKTRTQFLRLLSILYTLRKHGGMVHKFEWNALIANAGTGWRGSKAKDFQLALDVFDDMVSGEPPGSSFSLSDYPPLSTPSQPIEPDIYSYNTLISIASKTLYGRAIGRATTMLRASGHPPDRITHLSLLVYFTHTQQLAGIRSTLLKMRQQNLELGLDGINTCIWAYGRNGKLEWANHIYRVLRHNTHPEPTEIIDPIIQALKDECVEISPLMTPNAITFSTMIQLMAWNGHLTRTYTVLMDMLSTFNMEPGAPLVRGDDGEIHYTTYTALYSSFRSLFLGFSRHGIYLRNDFTSRLQDRKWTISNLQAIFDTYINLPDPIQPSVSMVYWILVAYDRTSDHNVELMRMVWGQLEKRYKGPWGGPTHRLRVLREMLFSSNAEAHLRRHGFRTAKQESRSPFTYKYKADS</sequence>
<dbReference type="EMBL" id="JANVFS010000004">
    <property type="protein sequence ID" value="KAJ4492836.1"/>
    <property type="molecule type" value="Genomic_DNA"/>
</dbReference>
<evidence type="ECO:0000256" key="1">
    <source>
        <dbReference type="ARBA" id="ARBA00006192"/>
    </source>
</evidence>
<evidence type="ECO:0000313" key="5">
    <source>
        <dbReference type="EMBL" id="KAJ4492836.1"/>
    </source>
</evidence>
<protein>
    <recommendedName>
        <fullName evidence="7">Pentatricopeptide repeat-containing protein</fullName>
    </recommendedName>
</protein>
<dbReference type="InterPro" id="IPR011990">
    <property type="entry name" value="TPR-like_helical_dom_sf"/>
</dbReference>
<reference evidence="5" key="1">
    <citation type="submission" date="2022-08" db="EMBL/GenBank/DDBJ databases">
        <authorList>
            <consortium name="DOE Joint Genome Institute"/>
            <person name="Min B."/>
            <person name="Riley R."/>
            <person name="Sierra-Patev S."/>
            <person name="Naranjo-Ortiz M."/>
            <person name="Looney B."/>
            <person name="Konkel Z."/>
            <person name="Slot J.C."/>
            <person name="Sakamoto Y."/>
            <person name="Steenwyk J.L."/>
            <person name="Rokas A."/>
            <person name="Carro J."/>
            <person name="Camarero S."/>
            <person name="Ferreira P."/>
            <person name="Molpeceres G."/>
            <person name="Ruiz-Duenas F.J."/>
            <person name="Serrano A."/>
            <person name="Henrissat B."/>
            <person name="Drula E."/>
            <person name="Hughes K.W."/>
            <person name="Mata J.L."/>
            <person name="Ishikawa N.K."/>
            <person name="Vargas-Isla R."/>
            <person name="Ushijima S."/>
            <person name="Smith C.A."/>
            <person name="Ahrendt S."/>
            <person name="Andreopoulos W."/>
            <person name="He G."/>
            <person name="Labutti K."/>
            <person name="Lipzen A."/>
            <person name="Ng V."/>
            <person name="Sandor L."/>
            <person name="Barry K."/>
            <person name="Martinez A.T."/>
            <person name="Xiao Y."/>
            <person name="Gibbons J.G."/>
            <person name="Terashima K."/>
            <person name="Hibbett D.S."/>
            <person name="Grigoriev I.V."/>
        </authorList>
    </citation>
    <scope>NUCLEOTIDE SEQUENCE</scope>
    <source>
        <strain evidence="5">Sp2 HRB7682 ss15</strain>
    </source>
</reference>
<reference evidence="5" key="2">
    <citation type="journal article" date="2023" name="Proc. Natl. Acad. Sci. U.S.A.">
        <title>A global phylogenomic analysis of the shiitake genus Lentinula.</title>
        <authorList>
            <person name="Sierra-Patev S."/>
            <person name="Min B."/>
            <person name="Naranjo-Ortiz M."/>
            <person name="Looney B."/>
            <person name="Konkel Z."/>
            <person name="Slot J.C."/>
            <person name="Sakamoto Y."/>
            <person name="Steenwyk J.L."/>
            <person name="Rokas A."/>
            <person name="Carro J."/>
            <person name="Camarero S."/>
            <person name="Ferreira P."/>
            <person name="Molpeceres G."/>
            <person name="Ruiz-Duenas F.J."/>
            <person name="Serrano A."/>
            <person name="Henrissat B."/>
            <person name="Drula E."/>
            <person name="Hughes K.W."/>
            <person name="Mata J.L."/>
            <person name="Ishikawa N.K."/>
            <person name="Vargas-Isla R."/>
            <person name="Ushijima S."/>
            <person name="Smith C.A."/>
            <person name="Donoghue J."/>
            <person name="Ahrendt S."/>
            <person name="Andreopoulos W."/>
            <person name="He G."/>
            <person name="LaButti K."/>
            <person name="Lipzen A."/>
            <person name="Ng V."/>
            <person name="Riley R."/>
            <person name="Sandor L."/>
            <person name="Barry K."/>
            <person name="Martinez A.T."/>
            <person name="Xiao Y."/>
            <person name="Gibbons J.G."/>
            <person name="Terashima K."/>
            <person name="Grigoriev I.V."/>
            <person name="Hibbett D."/>
        </authorList>
    </citation>
    <scope>NUCLEOTIDE SEQUENCE</scope>
    <source>
        <strain evidence="5">Sp2 HRB7682 ss15</strain>
    </source>
</reference>
<comment type="caution">
    <text evidence="5">The sequence shown here is derived from an EMBL/GenBank/DDBJ whole genome shotgun (WGS) entry which is preliminary data.</text>
</comment>
<name>A0A9W9AXK8_9AGAR</name>
<dbReference type="Proteomes" id="UP001150238">
    <property type="component" value="Unassembled WGS sequence"/>
</dbReference>
<dbReference type="PANTHER" id="PTHR47936:SF1">
    <property type="entry name" value="PENTATRICOPEPTIDE REPEAT-CONTAINING PROTEIN GUN1, CHLOROPLASTIC"/>
    <property type="match status" value="1"/>
</dbReference>
<comment type="subunit">
    <text evidence="4">Binds to mitochondrial small subunit 15S rRNA.</text>
</comment>
<dbReference type="AlphaFoldDB" id="A0A9W9AXK8"/>
<comment type="function">
    <text evidence="3">Regulates mitochondrial small subunit maturation by controlling 15S rRNA 5'-end processing. Localizes to the 5' precursor of the 15S rRNA in a position that is subsequently occupied by mS47 in the mature yeast mtSSU. Uses structure and sequence-specific RNA recognition, binding to a single-stranded region of the precursor and specifically recognizing bases -6 to -1. The exchange of Ccm1 for mS47 is coupled to the irreversible removal of precursor rRNA that is accompanied by conformational changes of the mitoribosomal proteins uS5m and mS26. These conformational changes signal completion of 5'-end rRNA processing through protection of the mature 5'-end of the 15S rRNA and stabilization of mS47. The removal of the 5' precursor together with the dissociation of Ccm1 may be catalyzed by the 5'-3' exoribonuclease Pet127. Involved in the specific removal of group I introns in mitochondrial encoded transcripts.</text>
</comment>
<accession>A0A9W9AXK8</accession>
<organism evidence="5 6">
    <name type="scientific">Lentinula lateritia</name>
    <dbReference type="NCBI Taxonomy" id="40482"/>
    <lineage>
        <taxon>Eukaryota</taxon>
        <taxon>Fungi</taxon>
        <taxon>Dikarya</taxon>
        <taxon>Basidiomycota</taxon>
        <taxon>Agaricomycotina</taxon>
        <taxon>Agaricomycetes</taxon>
        <taxon>Agaricomycetidae</taxon>
        <taxon>Agaricales</taxon>
        <taxon>Marasmiineae</taxon>
        <taxon>Omphalotaceae</taxon>
        <taxon>Lentinula</taxon>
    </lineage>
</organism>
<evidence type="ECO:0000256" key="4">
    <source>
        <dbReference type="ARBA" id="ARBA00044511"/>
    </source>
</evidence>
<dbReference type="Gene3D" id="1.25.40.10">
    <property type="entry name" value="Tetratricopeptide repeat domain"/>
    <property type="match status" value="1"/>
</dbReference>